<feature type="transmembrane region" description="Helical" evidence="11">
    <location>
        <begin position="81"/>
        <end position="99"/>
    </location>
</feature>
<dbReference type="InterPro" id="IPR007704">
    <property type="entry name" value="PIG-M"/>
</dbReference>
<dbReference type="AlphaFoldDB" id="A0A438D0H9"/>
<dbReference type="PANTHER" id="PTHR12886">
    <property type="entry name" value="PIG-M MANNOSYLTRANSFERASE"/>
    <property type="match status" value="1"/>
</dbReference>
<accession>A0A438D0H9</accession>
<feature type="transmembrane region" description="Helical" evidence="11">
    <location>
        <begin position="111"/>
        <end position="129"/>
    </location>
</feature>
<dbReference type="GO" id="GO:0051751">
    <property type="term" value="F:alpha-1,4-mannosyltransferase activity"/>
    <property type="evidence" value="ECO:0007669"/>
    <property type="project" value="InterPro"/>
</dbReference>
<reference evidence="13 14" key="1">
    <citation type="journal article" date="2018" name="PLoS Genet.">
        <title>Population sequencing reveals clonal diversity and ancestral inbreeding in the grapevine cultivar Chardonnay.</title>
        <authorList>
            <person name="Roach M.J."/>
            <person name="Johnson D.L."/>
            <person name="Bohlmann J."/>
            <person name="van Vuuren H.J."/>
            <person name="Jones S.J."/>
            <person name="Pretorius I.S."/>
            <person name="Schmidt S.A."/>
            <person name="Borneman A.R."/>
        </authorList>
    </citation>
    <scope>NUCLEOTIDE SEQUENCE [LARGE SCALE GENOMIC DNA]</scope>
    <source>
        <strain evidence="14">cv. Chardonnay</strain>
        <tissue evidence="13">Leaf</tissue>
    </source>
</reference>
<evidence type="ECO:0000313" key="14">
    <source>
        <dbReference type="Proteomes" id="UP000288805"/>
    </source>
</evidence>
<evidence type="ECO:0000256" key="5">
    <source>
        <dbReference type="ARBA" id="ARBA00022676"/>
    </source>
</evidence>
<keyword evidence="8 11" id="KW-0256">Endoplasmic reticulum</keyword>
<comment type="subcellular location">
    <subcellularLocation>
        <location evidence="1 11">Endoplasmic reticulum membrane</location>
        <topology evidence="1 11">Multi-pass membrane protein</topology>
    </subcellularLocation>
</comment>
<gene>
    <name evidence="13" type="primary">PIGM_1</name>
    <name evidence="13" type="ORF">CK203_094784</name>
</gene>
<evidence type="ECO:0000256" key="11">
    <source>
        <dbReference type="RuleBase" id="RU365064"/>
    </source>
</evidence>
<evidence type="ECO:0000256" key="1">
    <source>
        <dbReference type="ARBA" id="ARBA00004477"/>
    </source>
</evidence>
<keyword evidence="12" id="KW-0732">Signal</keyword>
<dbReference type="PANTHER" id="PTHR12886:SF0">
    <property type="entry name" value="GPI MANNOSYLTRANSFERASE 1"/>
    <property type="match status" value="1"/>
</dbReference>
<keyword evidence="9 11" id="KW-1133">Transmembrane helix</keyword>
<evidence type="ECO:0000256" key="2">
    <source>
        <dbReference type="ARBA" id="ARBA00004687"/>
    </source>
</evidence>
<comment type="similarity">
    <text evidence="3 11">Belongs to the PIGM family.</text>
</comment>
<feature type="transmembrane region" description="Helical" evidence="11">
    <location>
        <begin position="334"/>
        <end position="353"/>
    </location>
</feature>
<dbReference type="GO" id="GO:0006506">
    <property type="term" value="P:GPI anchor biosynthetic process"/>
    <property type="evidence" value="ECO:0007669"/>
    <property type="project" value="UniProtKB-UniPathway"/>
</dbReference>
<keyword evidence="6 11" id="KW-0808">Transferase</keyword>
<organism evidence="13 14">
    <name type="scientific">Vitis vinifera</name>
    <name type="common">Grape</name>
    <dbReference type="NCBI Taxonomy" id="29760"/>
    <lineage>
        <taxon>Eukaryota</taxon>
        <taxon>Viridiplantae</taxon>
        <taxon>Streptophyta</taxon>
        <taxon>Embryophyta</taxon>
        <taxon>Tracheophyta</taxon>
        <taxon>Spermatophyta</taxon>
        <taxon>Magnoliopsida</taxon>
        <taxon>eudicotyledons</taxon>
        <taxon>Gunneridae</taxon>
        <taxon>Pentapetalae</taxon>
        <taxon>rosids</taxon>
        <taxon>Vitales</taxon>
        <taxon>Vitaceae</taxon>
        <taxon>Viteae</taxon>
        <taxon>Vitis</taxon>
    </lineage>
</organism>
<keyword evidence="10 11" id="KW-0472">Membrane</keyword>
<dbReference type="Pfam" id="PF05007">
    <property type="entry name" value="Mannosyl_trans"/>
    <property type="match status" value="2"/>
</dbReference>
<name>A0A438D0H9_VITVI</name>
<comment type="caution">
    <text evidence="13">The sequence shown here is derived from an EMBL/GenBank/DDBJ whole genome shotgun (WGS) entry which is preliminary data.</text>
</comment>
<dbReference type="UniPathway" id="UPA00196"/>
<feature type="transmembrane region" description="Helical" evidence="11">
    <location>
        <begin position="274"/>
        <end position="294"/>
    </location>
</feature>
<keyword evidence="4 11" id="KW-0337">GPI-anchor biosynthesis</keyword>
<feature type="signal peptide" evidence="12">
    <location>
        <begin position="1"/>
        <end position="21"/>
    </location>
</feature>
<evidence type="ECO:0000313" key="13">
    <source>
        <dbReference type="EMBL" id="RVW28955.1"/>
    </source>
</evidence>
<evidence type="ECO:0000256" key="3">
    <source>
        <dbReference type="ARBA" id="ARBA00011071"/>
    </source>
</evidence>
<feature type="chain" id="PRO_5019052259" description="GPI mannosyltransferase 1" evidence="12">
    <location>
        <begin position="22"/>
        <end position="381"/>
    </location>
</feature>
<feature type="transmembrane region" description="Helical" evidence="11">
    <location>
        <begin position="243"/>
        <end position="262"/>
    </location>
</feature>
<dbReference type="EC" id="2.4.1.-" evidence="11"/>
<proteinExistence type="inferred from homology"/>
<evidence type="ECO:0000256" key="10">
    <source>
        <dbReference type="ARBA" id="ARBA00023136"/>
    </source>
</evidence>
<evidence type="ECO:0000256" key="12">
    <source>
        <dbReference type="SAM" id="SignalP"/>
    </source>
</evidence>
<keyword evidence="7 11" id="KW-0812">Transmembrane</keyword>
<dbReference type="EMBL" id="QGNW01001869">
    <property type="protein sequence ID" value="RVW28955.1"/>
    <property type="molecule type" value="Genomic_DNA"/>
</dbReference>
<comment type="function">
    <text evidence="11">Catalytic subunit of the glycosylphosphatidylinositol-mannosyltransferase I complex which catalyzes the transfer of the first mannose, via an alpha-1,4 bond from a dolichol-phosphate-mannose (Dol-P-Man) to the glucosaminyl acyl phosphatidylinositol (GlcN-(acyl)PI) intermediate to generate alpha-D-Man-(1-&gt;4)-alpha-D-GlcN-(1-&gt;6)-(1-radyl,2-acyl-sn-glycero-3-phospho)-2-acyl-inositol and participates in the sixth step of the glycosylphosphatidylinositol-anchor biosynthesis.</text>
</comment>
<dbReference type="GO" id="GO:0004376">
    <property type="term" value="F:GPI mannosyltransferase activity"/>
    <property type="evidence" value="ECO:0007669"/>
    <property type="project" value="InterPro"/>
</dbReference>
<evidence type="ECO:0000256" key="4">
    <source>
        <dbReference type="ARBA" id="ARBA00022502"/>
    </source>
</evidence>
<sequence>MDVRSLLLFSALLRVLLIIYGEWQDAHMEVRYTDVDYLVFSDAASLVASGKSLIKDLPIATHLCLHFCWCQLNYSSFMGKISILCFSSTGLDLLVGLFIHTILELRKVPENLCTCALMVWLFNPFTFSIGTRGNCKVLQAAFWYGLVVHFRIYPIIYSIPIILVLDPHCFLYGLKPALSSWVGQGNSTQSIPSTAVPESCGIWIALTSMFTRARIMFGLISGAVFFAFTGLFFYLLISFLPQFLVQLVLIVCFAQDLPFCFFAQTVAFVAFNKVITAQYFVWFFCLLPLILPWSNMKLKWTGLSCILLWMGTQTHWLMWGYLLEFKGKNVFLELWIASILFLAANTFVLIKIIRYHTYSSLFQRLEFSSSDNDLKEGKKSN</sequence>
<protein>
    <recommendedName>
        <fullName evidence="11">GPI mannosyltransferase 1</fullName>
        <ecNumber evidence="11">2.4.1.-</ecNumber>
    </recommendedName>
    <alternativeName>
        <fullName evidence="11">GPI mannosyltransferase I</fullName>
    </alternativeName>
</protein>
<feature type="transmembrane region" description="Helical" evidence="11">
    <location>
        <begin position="300"/>
        <end position="322"/>
    </location>
</feature>
<feature type="transmembrane region" description="Helical" evidence="11">
    <location>
        <begin position="141"/>
        <end position="165"/>
    </location>
</feature>
<dbReference type="Proteomes" id="UP000288805">
    <property type="component" value="Unassembled WGS sequence"/>
</dbReference>
<evidence type="ECO:0000256" key="7">
    <source>
        <dbReference type="ARBA" id="ARBA00022692"/>
    </source>
</evidence>
<keyword evidence="5 11" id="KW-0328">Glycosyltransferase</keyword>
<evidence type="ECO:0000256" key="8">
    <source>
        <dbReference type="ARBA" id="ARBA00022824"/>
    </source>
</evidence>
<evidence type="ECO:0000256" key="9">
    <source>
        <dbReference type="ARBA" id="ARBA00022989"/>
    </source>
</evidence>
<feature type="transmembrane region" description="Helical" evidence="11">
    <location>
        <begin position="215"/>
        <end position="237"/>
    </location>
</feature>
<evidence type="ECO:0000256" key="6">
    <source>
        <dbReference type="ARBA" id="ARBA00022679"/>
    </source>
</evidence>
<comment type="pathway">
    <text evidence="2 11">Glycolipid biosynthesis; glycosylphosphatidylinositol-anchor biosynthesis.</text>
</comment>
<dbReference type="GO" id="GO:0005789">
    <property type="term" value="C:endoplasmic reticulum membrane"/>
    <property type="evidence" value="ECO:0007669"/>
    <property type="project" value="UniProtKB-SubCell"/>
</dbReference>